<dbReference type="PROSITE" id="PS51411">
    <property type="entry name" value="PSP1_C"/>
    <property type="match status" value="1"/>
</dbReference>
<comment type="caution">
    <text evidence="2">The sequence shown here is derived from an EMBL/GenBank/DDBJ whole genome shotgun (WGS) entry which is preliminary data.</text>
</comment>
<keyword evidence="3" id="KW-1185">Reference proteome</keyword>
<reference evidence="3" key="1">
    <citation type="journal article" date="2019" name="Int. J. Syst. Evol. Microbiol.">
        <title>The Global Catalogue of Microorganisms (GCM) 10K type strain sequencing project: providing services to taxonomists for standard genome sequencing and annotation.</title>
        <authorList>
            <consortium name="The Broad Institute Genomics Platform"/>
            <consortium name="The Broad Institute Genome Sequencing Center for Infectious Disease"/>
            <person name="Wu L."/>
            <person name="Ma J."/>
        </authorList>
    </citation>
    <scope>NUCLEOTIDE SEQUENCE [LARGE SCALE GENOMIC DNA]</scope>
    <source>
        <strain evidence="3">CCM 8896</strain>
    </source>
</reference>
<protein>
    <submittedName>
        <fullName evidence="2">Stage 0 sporulation family protein</fullName>
    </submittedName>
</protein>
<evidence type="ECO:0000313" key="2">
    <source>
        <dbReference type="EMBL" id="MFD1672315.1"/>
    </source>
</evidence>
<evidence type="ECO:0000259" key="1">
    <source>
        <dbReference type="PROSITE" id="PS51411"/>
    </source>
</evidence>
<dbReference type="InterPro" id="IPR007557">
    <property type="entry name" value="PSP1_C"/>
</dbReference>
<proteinExistence type="predicted"/>
<organism evidence="2 3">
    <name type="scientific">Agrilactobacillus yilanensis</name>
    <dbReference type="NCBI Taxonomy" id="2485997"/>
    <lineage>
        <taxon>Bacteria</taxon>
        <taxon>Bacillati</taxon>
        <taxon>Bacillota</taxon>
        <taxon>Bacilli</taxon>
        <taxon>Lactobacillales</taxon>
        <taxon>Lactobacillaceae</taxon>
        <taxon>Agrilactobacillus</taxon>
    </lineage>
</organism>
<dbReference type="Pfam" id="PF04468">
    <property type="entry name" value="PSP1"/>
    <property type="match status" value="1"/>
</dbReference>
<accession>A0ABW4J8N4</accession>
<dbReference type="PANTHER" id="PTHR43830:SF3">
    <property type="entry name" value="PROTEIN PSP1"/>
    <property type="match status" value="1"/>
</dbReference>
<gene>
    <name evidence="2" type="ORF">ACFQ5M_09420</name>
</gene>
<dbReference type="Proteomes" id="UP001597267">
    <property type="component" value="Unassembled WGS sequence"/>
</dbReference>
<dbReference type="RefSeq" id="WP_125715888.1">
    <property type="nucleotide sequence ID" value="NZ_JBHTOP010000024.1"/>
</dbReference>
<dbReference type="EMBL" id="JBHTOP010000024">
    <property type="protein sequence ID" value="MFD1672315.1"/>
    <property type="molecule type" value="Genomic_DNA"/>
</dbReference>
<dbReference type="NCBIfam" id="NF041131">
    <property type="entry name" value="RicT_YaaT_fam"/>
    <property type="match status" value="1"/>
</dbReference>
<name>A0ABW4J8N4_9LACO</name>
<sequence length="266" mass="29688">MNLFQIKFHGDNANKLCMSEDTFNIDDQVVVLYGHAKMIATVTELMVTDAKHGEIPANILSVKHLATPEEIQLDKDNQKQADKALIVAQQKADDHHLKMKMIASSYALDCQKLLFYFTADQRVDFRELVRDLAAIYKTRIELRQIGVRDEAKILGGIGPCGRPLCCNTFLGEFVPVSIKMAKDQNLSLNPTKISGLCGRLMCCLQYEDSVYEDAKANLPDYGDKVMTNEGKGRVVGLNFISDIVKVQLEGHSVPMDYASAELKSLE</sequence>
<evidence type="ECO:0000313" key="3">
    <source>
        <dbReference type="Proteomes" id="UP001597267"/>
    </source>
</evidence>
<dbReference type="PANTHER" id="PTHR43830">
    <property type="entry name" value="PROTEIN PSP1"/>
    <property type="match status" value="1"/>
</dbReference>
<feature type="domain" description="PSP1 C-terminal" evidence="1">
    <location>
        <begin position="60"/>
        <end position="145"/>
    </location>
</feature>
<dbReference type="InterPro" id="IPR047767">
    <property type="entry name" value="PSP1-like"/>
</dbReference>